<evidence type="ECO:0000313" key="2">
    <source>
        <dbReference type="Proteomes" id="UP000238327"/>
    </source>
</evidence>
<name>A0A2R3QW85_ECTME</name>
<reference evidence="1 2" key="1">
    <citation type="submission" date="2018-03" db="EMBL/GenBank/DDBJ databases">
        <title>Complete genome sequence and methylome analysis of Pseudomonas mendocina NEB 698.</title>
        <authorList>
            <person name="Morgan R.D."/>
        </authorList>
    </citation>
    <scope>NUCLEOTIDE SEQUENCE [LARGE SCALE GENOMIC DNA]</scope>
    <source>
        <strain evidence="1 2">NEB698</strain>
    </source>
</reference>
<evidence type="ECO:0000313" key="1">
    <source>
        <dbReference type="EMBL" id="AVO56018.1"/>
    </source>
</evidence>
<dbReference type="OrthoDB" id="7033821at2"/>
<dbReference type="Proteomes" id="UP000238327">
    <property type="component" value="Chromosome"/>
</dbReference>
<dbReference type="AlphaFoldDB" id="A0A2R3QW85"/>
<protein>
    <submittedName>
        <fullName evidence="1">Uncharacterized protein</fullName>
    </submittedName>
</protein>
<dbReference type="RefSeq" id="WP_106742257.1">
    <property type="nucleotide sequence ID" value="NZ_CP027657.1"/>
</dbReference>
<dbReference type="EMBL" id="CP027657">
    <property type="protein sequence ID" value="AVO56018.1"/>
    <property type="molecule type" value="Genomic_DNA"/>
</dbReference>
<gene>
    <name evidence="1" type="ORF">C7A17_25810</name>
</gene>
<organism evidence="1 2">
    <name type="scientific">Ectopseudomonas mendocina</name>
    <name type="common">Pseudomonas mendocina</name>
    <dbReference type="NCBI Taxonomy" id="300"/>
    <lineage>
        <taxon>Bacteria</taxon>
        <taxon>Pseudomonadati</taxon>
        <taxon>Pseudomonadota</taxon>
        <taxon>Gammaproteobacteria</taxon>
        <taxon>Pseudomonadales</taxon>
        <taxon>Pseudomonadaceae</taxon>
        <taxon>Ectopseudomonas</taxon>
    </lineage>
</organism>
<sequence length="280" mass="31285">MISAPRFSSFTVNDPASNNVLRATEIAVETTTEIDEVTNEELTVETSNVRISEEALDTLKLEQQAQAIRSQQTDTDKLVISQSQKIETPNALSEDEQAEFMAWINETPQARAAREIREHLQAVDSATHEVNLSTKALEQTYNSLIERINQHRPDLANKSFGFSVNAEGRIALLDTDDLNAKQVDYLEQALNGSSTLVKQAIDVANAHIALAEVEWHTRGIVLTRENYAKTIDIGADLAYRRAAKALPRSTDEIPTALIPVQDYWRQQLFDKGQRAPGFRP</sequence>
<proteinExistence type="predicted"/>
<accession>A0A2R3QW85</accession>